<gene>
    <name evidence="2" type="ORF">NW762_008485</name>
</gene>
<dbReference type="EMBL" id="JAOQAZ010000017">
    <property type="protein sequence ID" value="KAJ4257366.1"/>
    <property type="molecule type" value="Genomic_DNA"/>
</dbReference>
<dbReference type="Proteomes" id="UP001152049">
    <property type="component" value="Unassembled WGS sequence"/>
</dbReference>
<protein>
    <submittedName>
        <fullName evidence="2">Uncharacterized protein</fullName>
    </submittedName>
</protein>
<organism evidence="2 3">
    <name type="scientific">Fusarium torreyae</name>
    <dbReference type="NCBI Taxonomy" id="1237075"/>
    <lineage>
        <taxon>Eukaryota</taxon>
        <taxon>Fungi</taxon>
        <taxon>Dikarya</taxon>
        <taxon>Ascomycota</taxon>
        <taxon>Pezizomycotina</taxon>
        <taxon>Sordariomycetes</taxon>
        <taxon>Hypocreomycetidae</taxon>
        <taxon>Hypocreales</taxon>
        <taxon>Nectriaceae</taxon>
        <taxon>Fusarium</taxon>
    </lineage>
</organism>
<dbReference type="OrthoDB" id="5343483at2759"/>
<evidence type="ECO:0000256" key="1">
    <source>
        <dbReference type="SAM" id="MobiDB-lite"/>
    </source>
</evidence>
<feature type="region of interest" description="Disordered" evidence="1">
    <location>
        <begin position="42"/>
        <end position="74"/>
    </location>
</feature>
<accession>A0A9W8VBY3</accession>
<dbReference type="AlphaFoldDB" id="A0A9W8VBY3"/>
<keyword evidence="3" id="KW-1185">Reference proteome</keyword>
<name>A0A9W8VBY3_9HYPO</name>
<sequence length="291" mass="33260">MAKPKNINGICRQHPRERLFVQPLEWTQLHLELLNCSFQEETPEALPKESESDTAEAEDGKKPVDRSARTAERLATSEMKNAAIKKLVTEDGGPLRFQRPFGYFCFGIKHEYRLHGAVFSLRSSGSLAPVFAFLQRGMIKIQRENVFQLPKPRRPNPPAELLREMRLKQLEPSDHWRDPYLLAVLIGLAQSQAEEKHSPKYPFPEDHIFKACAAFVDENNTDFMYFYNAQVSVAFLSKFEYPHTLMKPKNAISSELCIRMKKLPFQPYSTLKSRLLAEVQGCCGDAEAATN</sequence>
<proteinExistence type="predicted"/>
<evidence type="ECO:0000313" key="2">
    <source>
        <dbReference type="EMBL" id="KAJ4257366.1"/>
    </source>
</evidence>
<feature type="compositionally biased region" description="Basic and acidic residues" evidence="1">
    <location>
        <begin position="58"/>
        <end position="72"/>
    </location>
</feature>
<comment type="caution">
    <text evidence="2">The sequence shown here is derived from an EMBL/GenBank/DDBJ whole genome shotgun (WGS) entry which is preliminary data.</text>
</comment>
<evidence type="ECO:0000313" key="3">
    <source>
        <dbReference type="Proteomes" id="UP001152049"/>
    </source>
</evidence>
<reference evidence="2" key="1">
    <citation type="submission" date="2022-09" db="EMBL/GenBank/DDBJ databases">
        <title>Fusarium specimens isolated from Avocado Roots.</title>
        <authorList>
            <person name="Stajich J."/>
            <person name="Roper C."/>
            <person name="Heimlech-Rivalta G."/>
        </authorList>
    </citation>
    <scope>NUCLEOTIDE SEQUENCE</scope>
    <source>
        <strain evidence="2">CF00136</strain>
    </source>
</reference>